<dbReference type="PANTHER" id="PTHR31972:SF3">
    <property type="entry name" value="OS09G0416600 PROTEIN"/>
    <property type="match status" value="1"/>
</dbReference>
<dbReference type="Pfam" id="PF05910">
    <property type="entry name" value="DUF868"/>
    <property type="match status" value="1"/>
</dbReference>
<accession>A0AAV8GE93</accession>
<comment type="caution">
    <text evidence="2">The sequence shown here is derived from an EMBL/GenBank/DDBJ whole genome shotgun (WGS) entry which is preliminary data.</text>
</comment>
<proteinExistence type="predicted"/>
<evidence type="ECO:0000313" key="3">
    <source>
        <dbReference type="Proteomes" id="UP001140206"/>
    </source>
</evidence>
<dbReference type="Proteomes" id="UP001140206">
    <property type="component" value="Chromosome 2"/>
</dbReference>
<evidence type="ECO:0000313" key="2">
    <source>
        <dbReference type="EMBL" id="KAJ4801990.1"/>
    </source>
</evidence>
<organism evidence="2 3">
    <name type="scientific">Rhynchospora pubera</name>
    <dbReference type="NCBI Taxonomy" id="906938"/>
    <lineage>
        <taxon>Eukaryota</taxon>
        <taxon>Viridiplantae</taxon>
        <taxon>Streptophyta</taxon>
        <taxon>Embryophyta</taxon>
        <taxon>Tracheophyta</taxon>
        <taxon>Spermatophyta</taxon>
        <taxon>Magnoliopsida</taxon>
        <taxon>Liliopsida</taxon>
        <taxon>Poales</taxon>
        <taxon>Cyperaceae</taxon>
        <taxon>Cyperoideae</taxon>
        <taxon>Rhynchosporeae</taxon>
        <taxon>Rhynchospora</taxon>
    </lineage>
</organism>
<keyword evidence="3" id="KW-1185">Reference proteome</keyword>
<sequence length="401" mass="44611">MRSFSEKLPKKKKALNITYFSSRRRRRLSLQIKLNPSSNKDKKEVMPDPTSASTGAPSLTTSVYDTRLGPAALSWSRSLLGLSLRVILRLSREPEEADDEDKALSFRIHPWLLWRRRGSSRIQLDPTHSAHVSWDLTRARFALGPEPVSAFFVSLSVNGELALVAGDLLDEAYRASKPQKPICISGLKPSILISRREHVQMGDNYKTRVRVWGREMDISINLVARDRAELGFWVGLDGKQILQVKRLKWKFRGSDKITIEGTNHGDKLQISWDLHNWVFPTREAPTATGQFDADAVFVFKFEKDLGLEEEKVSLGGLLGGQFGNLGANWGNWSESGSSKGKGRTRRKGKDGSLKKTGSASSSTSSSGSCGSGSTIMDWSSAEEVELRRTEGLSLLVYASKR</sequence>
<gene>
    <name evidence="2" type="ORF">LUZ62_053236</name>
</gene>
<dbReference type="InterPro" id="IPR008586">
    <property type="entry name" value="DUF868_pln"/>
</dbReference>
<dbReference type="AlphaFoldDB" id="A0AAV8GE93"/>
<dbReference type="EMBL" id="JAMFTS010000002">
    <property type="protein sequence ID" value="KAJ4801990.1"/>
    <property type="molecule type" value="Genomic_DNA"/>
</dbReference>
<feature type="compositionally biased region" description="Low complexity" evidence="1">
    <location>
        <begin position="356"/>
        <end position="374"/>
    </location>
</feature>
<protein>
    <submittedName>
        <fullName evidence="2">DUF868 family protein (DUF868)</fullName>
    </submittedName>
</protein>
<feature type="region of interest" description="Disordered" evidence="1">
    <location>
        <begin position="32"/>
        <end position="60"/>
    </location>
</feature>
<feature type="region of interest" description="Disordered" evidence="1">
    <location>
        <begin position="333"/>
        <end position="375"/>
    </location>
</feature>
<dbReference type="PANTHER" id="PTHR31972">
    <property type="entry name" value="EXPRESSED PROTEIN"/>
    <property type="match status" value="1"/>
</dbReference>
<name>A0AAV8GE93_9POAL</name>
<evidence type="ECO:0000256" key="1">
    <source>
        <dbReference type="SAM" id="MobiDB-lite"/>
    </source>
</evidence>
<feature type="compositionally biased region" description="Polar residues" evidence="1">
    <location>
        <begin position="50"/>
        <end position="60"/>
    </location>
</feature>
<reference evidence="2" key="1">
    <citation type="submission" date="2022-08" db="EMBL/GenBank/DDBJ databases">
        <authorList>
            <person name="Marques A."/>
        </authorList>
    </citation>
    <scope>NUCLEOTIDE SEQUENCE</scope>
    <source>
        <strain evidence="2">RhyPub2mFocal</strain>
        <tissue evidence="2">Leaves</tissue>
    </source>
</reference>